<protein>
    <submittedName>
        <fullName evidence="1">Uncharacterized protein</fullName>
    </submittedName>
</protein>
<dbReference type="AlphaFoldDB" id="A0A0M0J6S8"/>
<proteinExistence type="predicted"/>
<sequence length="269" mass="29524">MKAADVAFMIGHDDDIVLNPSVGNPRRRDAPPRSSNWAGMQSDVAIVSAVQKFYPSLVIITLATVEELRATNASMVVIISYKTQPSFAWYSTFFETLNGLEARGTIVYPSCNFKQLISSKANYVRPLIAESQRALDALPPDGPHDPKILMRVDWGTGEPLLAASSPTQQAEDSGAFRLDKAIVKKASSLAAPERKLQRSLAERTHAPLVGPLGHFINEIEIHPGYYVDWDDTPDETIEPLARAYGEYITRVLSELGRVQYEAAAAQGDP</sequence>
<evidence type="ECO:0000313" key="1">
    <source>
        <dbReference type="EMBL" id="KOO21928.1"/>
    </source>
</evidence>
<reference evidence="2" key="1">
    <citation type="journal article" date="2015" name="PLoS Genet.">
        <title>Genome Sequence and Transcriptome Analyses of Chrysochromulina tobin: Metabolic Tools for Enhanced Algal Fitness in the Prominent Order Prymnesiales (Haptophyceae).</title>
        <authorList>
            <person name="Hovde B.T."/>
            <person name="Deodato C.R."/>
            <person name="Hunsperger H.M."/>
            <person name="Ryken S.A."/>
            <person name="Yost W."/>
            <person name="Jha R.K."/>
            <person name="Patterson J."/>
            <person name="Monnat R.J. Jr."/>
            <person name="Barlow S.B."/>
            <person name="Starkenburg S.R."/>
            <person name="Cattolico R.A."/>
        </authorList>
    </citation>
    <scope>NUCLEOTIDE SEQUENCE</scope>
    <source>
        <strain evidence="2">CCMP291</strain>
    </source>
</reference>
<keyword evidence="2" id="KW-1185">Reference proteome</keyword>
<dbReference type="OrthoDB" id="10649716at2759"/>
<dbReference type="Proteomes" id="UP000037460">
    <property type="component" value="Unassembled WGS sequence"/>
</dbReference>
<dbReference type="EMBL" id="JWZX01003323">
    <property type="protein sequence ID" value="KOO21928.1"/>
    <property type="molecule type" value="Genomic_DNA"/>
</dbReference>
<evidence type="ECO:0000313" key="2">
    <source>
        <dbReference type="Proteomes" id="UP000037460"/>
    </source>
</evidence>
<gene>
    <name evidence="1" type="ORF">Ctob_001850</name>
</gene>
<name>A0A0M0J6S8_9EUKA</name>
<comment type="caution">
    <text evidence="1">The sequence shown here is derived from an EMBL/GenBank/DDBJ whole genome shotgun (WGS) entry which is preliminary data.</text>
</comment>
<organism evidence="1 2">
    <name type="scientific">Chrysochromulina tobinii</name>
    <dbReference type="NCBI Taxonomy" id="1460289"/>
    <lineage>
        <taxon>Eukaryota</taxon>
        <taxon>Haptista</taxon>
        <taxon>Haptophyta</taxon>
        <taxon>Prymnesiophyceae</taxon>
        <taxon>Prymnesiales</taxon>
        <taxon>Chrysochromulinaceae</taxon>
        <taxon>Chrysochromulina</taxon>
    </lineage>
</organism>
<accession>A0A0M0J6S8</accession>